<evidence type="ECO:0000313" key="3">
    <source>
        <dbReference type="Proteomes" id="UP000018418"/>
    </source>
</evidence>
<dbReference type="Pfam" id="PF16778">
    <property type="entry name" value="Phage_tail_APC"/>
    <property type="match status" value="1"/>
</dbReference>
<dbReference type="RefSeq" id="WP_004904833.1">
    <property type="nucleotide sequence ID" value="NZ_BBTI01000025.1"/>
</dbReference>
<accession>V2UQP1</accession>
<sequence>MNHYKLNNEVFAFDDDQLDLVTSEMVKMTDQEVEAHINPQPTTDQLSTQARNKRDQLLSDTQWLVQRHHDQIEIAEPTTLTTDQYKALLTYRQALRDVPTQSGFPSNIVWPSYPL</sequence>
<proteinExistence type="predicted"/>
<dbReference type="Gene3D" id="6.10.140.1310">
    <property type="match status" value="1"/>
</dbReference>
<feature type="domain" description="Phage tail assembly chaperone-like" evidence="1">
    <location>
        <begin position="49"/>
        <end position="114"/>
    </location>
</feature>
<dbReference type="PATRIC" id="fig|1341683.3.peg.1402"/>
<protein>
    <recommendedName>
        <fullName evidence="1">Phage tail assembly chaperone-like domain-containing protein</fullName>
    </recommendedName>
</protein>
<organism evidence="2 3">
    <name type="scientific">Acinetobacter brisouii CIP 110357</name>
    <dbReference type="NCBI Taxonomy" id="1341683"/>
    <lineage>
        <taxon>Bacteria</taxon>
        <taxon>Pseudomonadati</taxon>
        <taxon>Pseudomonadota</taxon>
        <taxon>Gammaproteobacteria</taxon>
        <taxon>Moraxellales</taxon>
        <taxon>Moraxellaceae</taxon>
        <taxon>Acinetobacter</taxon>
    </lineage>
</organism>
<dbReference type="AlphaFoldDB" id="V2UQP1"/>
<comment type="caution">
    <text evidence="2">The sequence shown here is derived from an EMBL/GenBank/DDBJ whole genome shotgun (WGS) entry which is preliminary data.</text>
</comment>
<evidence type="ECO:0000313" key="2">
    <source>
        <dbReference type="EMBL" id="ESK50916.1"/>
    </source>
</evidence>
<dbReference type="InterPro" id="IPR031893">
    <property type="entry name" value="Phage_tail_APC"/>
</dbReference>
<dbReference type="EMBL" id="AYEU01000006">
    <property type="protein sequence ID" value="ESK50916.1"/>
    <property type="molecule type" value="Genomic_DNA"/>
</dbReference>
<keyword evidence="3" id="KW-1185">Reference proteome</keyword>
<evidence type="ECO:0000259" key="1">
    <source>
        <dbReference type="Pfam" id="PF16778"/>
    </source>
</evidence>
<gene>
    <name evidence="2" type="ORF">P255_01415</name>
</gene>
<dbReference type="HOGENOM" id="CLU_1990735_0_0_6"/>
<reference evidence="2 3" key="1">
    <citation type="submission" date="2013-10" db="EMBL/GenBank/DDBJ databases">
        <title>The Genome Sequence of Acinetobacter brisouii CIP 110357.</title>
        <authorList>
            <consortium name="The Broad Institute Genomics Platform"/>
            <consortium name="The Broad Institute Genome Sequencing Center for Infectious Disease"/>
            <person name="Cerqueira G."/>
            <person name="Feldgarden M."/>
            <person name="Courvalin P."/>
            <person name="Grillot-Courvalin C."/>
            <person name="Clermont D."/>
            <person name="Rocha E."/>
            <person name="Yoon E.-J."/>
            <person name="Nemec A."/>
            <person name="Young S.K."/>
            <person name="Zeng Q."/>
            <person name="Gargeya S."/>
            <person name="Fitzgerald M."/>
            <person name="Abouelleil A."/>
            <person name="Alvarado L."/>
            <person name="Berlin A.M."/>
            <person name="Chapman S.B."/>
            <person name="Gainer-Dewar J."/>
            <person name="Goldberg J."/>
            <person name="Gnerre S."/>
            <person name="Griggs A."/>
            <person name="Gujja S."/>
            <person name="Hansen M."/>
            <person name="Howarth C."/>
            <person name="Imamovic A."/>
            <person name="Ireland A."/>
            <person name="Larimer J."/>
            <person name="McCowan C."/>
            <person name="Murphy C."/>
            <person name="Pearson M."/>
            <person name="Poon T.W."/>
            <person name="Priest M."/>
            <person name="Roberts A."/>
            <person name="Saif S."/>
            <person name="Shea T."/>
            <person name="Sykes S."/>
            <person name="Wortman J."/>
            <person name="Nusbaum C."/>
            <person name="Birren B."/>
        </authorList>
    </citation>
    <scope>NUCLEOTIDE SEQUENCE [LARGE SCALE GENOMIC DNA]</scope>
    <source>
        <strain evidence="2 3">CIP 110357</strain>
    </source>
</reference>
<name>V2UQP1_9GAMM</name>
<dbReference type="Proteomes" id="UP000018418">
    <property type="component" value="Unassembled WGS sequence"/>
</dbReference>